<feature type="domain" description="GTA TIM-barrel-like" evidence="2">
    <location>
        <begin position="422"/>
        <end position="726"/>
    </location>
</feature>
<name>A0ABQ4UQD6_9HYPH</name>
<gene>
    <name evidence="5" type="ORF">BGCPKDLD_0437</name>
</gene>
<evidence type="ECO:0000259" key="4">
    <source>
        <dbReference type="Pfam" id="PF23666"/>
    </source>
</evidence>
<dbReference type="Pfam" id="PF13547">
    <property type="entry name" value="GTA_TIM"/>
    <property type="match status" value="1"/>
</dbReference>
<dbReference type="EMBL" id="BPRE01000001">
    <property type="protein sequence ID" value="GJE73870.1"/>
    <property type="molecule type" value="Genomic_DNA"/>
</dbReference>
<accession>A0ABQ4UQD6</accession>
<feature type="region of interest" description="Disordered" evidence="1">
    <location>
        <begin position="957"/>
        <end position="983"/>
    </location>
</feature>
<proteinExistence type="predicted"/>
<feature type="domain" description="Tip attachment protein J" evidence="3">
    <location>
        <begin position="784"/>
        <end position="946"/>
    </location>
</feature>
<dbReference type="Proteomes" id="UP001055093">
    <property type="component" value="Unassembled WGS sequence"/>
</dbReference>
<comment type="caution">
    <text evidence="5">The sequence shown here is derived from an EMBL/GenBank/DDBJ whole genome shotgun (WGS) entry which is preliminary data.</text>
</comment>
<organism evidence="5 6">
    <name type="scientific">Methylorubrum suomiense</name>
    <dbReference type="NCBI Taxonomy" id="144191"/>
    <lineage>
        <taxon>Bacteria</taxon>
        <taxon>Pseudomonadati</taxon>
        <taxon>Pseudomonadota</taxon>
        <taxon>Alphaproteobacteria</taxon>
        <taxon>Hyphomicrobiales</taxon>
        <taxon>Methylobacteriaceae</taxon>
        <taxon>Methylorubrum</taxon>
    </lineage>
</organism>
<evidence type="ECO:0000313" key="6">
    <source>
        <dbReference type="Proteomes" id="UP001055093"/>
    </source>
</evidence>
<evidence type="ECO:0000259" key="3">
    <source>
        <dbReference type="Pfam" id="PF13550"/>
    </source>
</evidence>
<feature type="domain" description="Rcc01698-like C-terminal" evidence="4">
    <location>
        <begin position="1039"/>
        <end position="1135"/>
    </location>
</feature>
<sequence length="1297" mass="137606">MTTIVLQTAGEAVGSALGGPIGGMIGRVVGAAGGAAIDVALFGGAGRARSVEGPRLTELAGLASTEGAPVPRFYGRARIGGTLIWATRPLEVANTTVARTRSGAKGGSGGQKSVRTAYSYFANLAIGLCAGEIAWVRRIWADGTELDLTTLNVRIHTGSATQAPDPLIVAKEGAGNAPAYRGLAYIVFERLPLAAFGNRVPQFAFEVIRPVEGLARRIRAVCLIPGSTEFGLDPVPVSEDAGFGVTKPANRFQLQGQSDVIASLDALQALCPNLVRISVVVSWFGNDLRAGHCTLTPRVDAERKTTKGAEWVVAGYTRKNAPATSRSGDVAAYGGTPSDASLTRLVAELTRRGLAPVLYPFVMMDVPAGNALPDPRNPTGYQPPYPWRGRITCHPAPGRSGSPDGTREAADQVAAFFAGPQGYRAMILHYAGLAAGWAAAGSPLAGFILGSEFASLTRVRGPGGLAPAVEQFRRLAGEVRALLGASVALVYAADWTEYGAQVDEGGASVRFPLDPLFADPAITAIGIDYYPPLTDWRDGTDHRDAAAAGSVYDRAYLRSRLGAGEAFDWFYASPEDRAAQKRTPITDGAYAQPWIYRAKDLVAWWSNPHVERVNGIETGPTPWVPTSKPIWLTEIGVPAVDRGTNGPNVFPDPKSSENAAPPFSRGHRDDLIQVRGLEAILTRFDPAADDFEPAHNPVSPLYGGRMIAPEDVFVWAWDARPFPAFPAFRSVWSDAQNWALGHWITGRIEGLDLDRLIAAILTDLGIDAPAAIDATGFLDGYVLDRPLSAREALEPLARLFGLDVSVSAGILRVRGADKDCLPVTVDAADLVLTEREDAPLRLVRAEESELPRTVEIDFSDGESAEYRRATAAARRPGGTRRREARIEAAIVTRRDAAQVLAEALLDASLAGRETASFGVSPRRIDLEPGDRLRLPGGALHRIARIDDSPQGRRIETQAVPRGGRDAVQGRSTPLPERSPPALPGPVFARVLDLPTTRGDPSPLSALAVAAEPWPGAVAVWRSTGEGAPFALHRLVDHPACLGETLSTLPPGPLWRFDRNAHLDVRLRHAEGLSAIGKAAALSGANLFALVGPEGAIEILSAAGAAFTGSDTWRLTTLLRGLGGSEAAAARPAPAGCLIVRLDDGAVIPLVERLDEAGRPFLYRVGPADRDPADPVFIGFAASAGLTAFLPLSPVHLRARREAGGLRLSWTRRARREADAWEPADVPFDEASESYAIDILDGGGAVLRSLTSTVAHVLYADEVADFGGPRTEIAFAVAQVGLVGGRGPARRAWVRVRS</sequence>
<keyword evidence="6" id="KW-1185">Reference proteome</keyword>
<dbReference type="CDD" id="cd19607">
    <property type="entry name" value="GTA_TIM-barrel-like"/>
    <property type="match status" value="1"/>
</dbReference>
<evidence type="ECO:0000259" key="2">
    <source>
        <dbReference type="Pfam" id="PF13547"/>
    </source>
</evidence>
<dbReference type="Gene3D" id="3.20.20.80">
    <property type="entry name" value="Glycosidases"/>
    <property type="match status" value="1"/>
</dbReference>
<evidence type="ECO:0000256" key="1">
    <source>
        <dbReference type="SAM" id="MobiDB-lite"/>
    </source>
</evidence>
<dbReference type="Pfam" id="PF23666">
    <property type="entry name" value="Rcc01698_C"/>
    <property type="match status" value="1"/>
</dbReference>
<evidence type="ECO:0000313" key="5">
    <source>
        <dbReference type="EMBL" id="GJE73870.1"/>
    </source>
</evidence>
<reference evidence="5" key="1">
    <citation type="journal article" date="2021" name="Front. Microbiol.">
        <title>Comprehensive Comparative Genomics and Phenotyping of Methylobacterium Species.</title>
        <authorList>
            <person name="Alessa O."/>
            <person name="Ogura Y."/>
            <person name="Fujitani Y."/>
            <person name="Takami H."/>
            <person name="Hayashi T."/>
            <person name="Sahin N."/>
            <person name="Tani A."/>
        </authorList>
    </citation>
    <scope>NUCLEOTIDE SEQUENCE</scope>
    <source>
        <strain evidence="5">DSM 14458</strain>
    </source>
</reference>
<dbReference type="InterPro" id="IPR032876">
    <property type="entry name" value="J_dom"/>
</dbReference>
<reference evidence="5" key="2">
    <citation type="submission" date="2021-08" db="EMBL/GenBank/DDBJ databases">
        <authorList>
            <person name="Tani A."/>
            <person name="Ola A."/>
            <person name="Ogura Y."/>
            <person name="Katsura K."/>
            <person name="Hayashi T."/>
        </authorList>
    </citation>
    <scope>NUCLEOTIDE SEQUENCE</scope>
    <source>
        <strain evidence="5">DSM 14458</strain>
    </source>
</reference>
<dbReference type="RefSeq" id="WP_238307422.1">
    <property type="nucleotide sequence ID" value="NZ_BPRE01000001.1"/>
</dbReference>
<dbReference type="InterPro" id="IPR056490">
    <property type="entry name" value="Rcc01698_C"/>
</dbReference>
<dbReference type="Pfam" id="PF13550">
    <property type="entry name" value="Phage-tail_3"/>
    <property type="match status" value="1"/>
</dbReference>
<dbReference type="InterPro" id="IPR025195">
    <property type="entry name" value="GTA_TIM_dom"/>
</dbReference>
<evidence type="ECO:0008006" key="7">
    <source>
        <dbReference type="Google" id="ProtNLM"/>
    </source>
</evidence>
<protein>
    <recommendedName>
        <fullName evidence="7">Phage tail protein</fullName>
    </recommendedName>
</protein>